<proteinExistence type="predicted"/>
<accession>A0A5D0R3X5</accession>
<reference evidence="1 2" key="1">
    <citation type="submission" date="2019-08" db="EMBL/GenBank/DDBJ databases">
        <title>Genomes of Antarctic Bizionia species.</title>
        <authorList>
            <person name="Bowman J.P."/>
        </authorList>
    </citation>
    <scope>NUCLEOTIDE SEQUENCE [LARGE SCALE GENOMIC DNA]</scope>
    <source>
        <strain evidence="1 2">APA-1</strain>
    </source>
</reference>
<name>A0A5D0R3X5_9FLAO</name>
<evidence type="ECO:0000313" key="2">
    <source>
        <dbReference type="Proteomes" id="UP000324358"/>
    </source>
</evidence>
<sequence length="331" mass="38695">MKSFLKTSLLFLIPAIIVLVAVIAMDFFKVLGFQDYYVTQKIVINREMVTAKSYRHFRDVENYNAFIFGSSRSHAFKCENWKAYLDPDAKPFHFDAFGEGLWGISKKIEYIDELGDSIKHALVIIDRSILDLTTPRISHVSVPDPQISKASKLDYYGKFLKASLNPQFLMAYTDFSLTNTYRDYMRAYINHSEYKDVVNTKTCDIWYGWDEEIQKDSLAFYENLNEKHVFYNRKDLNTPKSIVSVEEIAQLNRIKAIFDKHNTQYKIVISPIYNQIPMETEHVELLETVFGSAHLYNFSGKNNFTEPAYNYYDTSHYRPHVANAIMKLIYN</sequence>
<organism evidence="1 2">
    <name type="scientific">Bizionia algoritergicola</name>
    <dbReference type="NCBI Taxonomy" id="291187"/>
    <lineage>
        <taxon>Bacteria</taxon>
        <taxon>Pseudomonadati</taxon>
        <taxon>Bacteroidota</taxon>
        <taxon>Flavobacteriia</taxon>
        <taxon>Flavobacteriales</taxon>
        <taxon>Flavobacteriaceae</taxon>
        <taxon>Bizionia</taxon>
    </lineage>
</organism>
<dbReference type="EMBL" id="VSKL01000001">
    <property type="protein sequence ID" value="TYB75274.1"/>
    <property type="molecule type" value="Genomic_DNA"/>
</dbReference>
<evidence type="ECO:0000313" key="1">
    <source>
        <dbReference type="EMBL" id="TYB75274.1"/>
    </source>
</evidence>
<dbReference type="Proteomes" id="UP000324358">
    <property type="component" value="Unassembled WGS sequence"/>
</dbReference>
<gene>
    <name evidence="1" type="ORF">ES675_03875</name>
</gene>
<evidence type="ECO:0008006" key="3">
    <source>
        <dbReference type="Google" id="ProtNLM"/>
    </source>
</evidence>
<dbReference type="OrthoDB" id="1339610at2"/>
<dbReference type="RefSeq" id="WP_066247399.1">
    <property type="nucleotide sequence ID" value="NZ_VSKL01000001.1"/>
</dbReference>
<comment type="caution">
    <text evidence="1">The sequence shown here is derived from an EMBL/GenBank/DDBJ whole genome shotgun (WGS) entry which is preliminary data.</text>
</comment>
<protein>
    <recommendedName>
        <fullName evidence="3">SGNH/GDSL hydrolase family protein</fullName>
    </recommendedName>
</protein>
<dbReference type="AlphaFoldDB" id="A0A5D0R3X5"/>
<keyword evidence="2" id="KW-1185">Reference proteome</keyword>